<dbReference type="AlphaFoldDB" id="A0A1Z4C4R9"/>
<protein>
    <recommendedName>
        <fullName evidence="4">TrfA family protein</fullName>
    </recommendedName>
</protein>
<sequence>MSEPNRSLEKSLANLQRTIEERTAKEGKPTEAEKPAHKTADIIQLPLWPEVTRGTPNSFLRGALFAAIQGKEREYFKGKILATRDGIKIRFTGMQLDQSDLDVWEQAAELARSHPLGNVCHFTIHGFLKALGRQTGKSQHEWLKDVLRRLMSSGVEITHGRYTYGGSLLEFIHDETAETYALRLNPTILDMYKAGWTAVDWDIGVQPTYV</sequence>
<proteinExistence type="predicted"/>
<dbReference type="Proteomes" id="UP000197019">
    <property type="component" value="Chromosome"/>
</dbReference>
<dbReference type="InterPro" id="IPR010751">
    <property type="entry name" value="TrfA"/>
</dbReference>
<dbReference type="KEGG" id="mpsy:CEK71_22065"/>
<evidence type="ECO:0000313" key="3">
    <source>
        <dbReference type="Proteomes" id="UP000197019"/>
    </source>
</evidence>
<evidence type="ECO:0008006" key="4">
    <source>
        <dbReference type="Google" id="ProtNLM"/>
    </source>
</evidence>
<evidence type="ECO:0000256" key="1">
    <source>
        <dbReference type="SAM" id="MobiDB-lite"/>
    </source>
</evidence>
<dbReference type="Pfam" id="PF07042">
    <property type="entry name" value="TrfA"/>
    <property type="match status" value="1"/>
</dbReference>
<feature type="region of interest" description="Disordered" evidence="1">
    <location>
        <begin position="19"/>
        <end position="38"/>
    </location>
</feature>
<evidence type="ECO:0000313" key="2">
    <source>
        <dbReference type="EMBL" id="ASF48523.1"/>
    </source>
</evidence>
<dbReference type="RefSeq" id="WP_088621385.1">
    <property type="nucleotide sequence ID" value="NZ_CP022129.1"/>
</dbReference>
<dbReference type="OrthoDB" id="8481003at2"/>
<organism evidence="2 3">
    <name type="scientific">Methylovulum psychrotolerans</name>
    <dbReference type="NCBI Taxonomy" id="1704499"/>
    <lineage>
        <taxon>Bacteria</taxon>
        <taxon>Pseudomonadati</taxon>
        <taxon>Pseudomonadota</taxon>
        <taxon>Gammaproteobacteria</taxon>
        <taxon>Methylococcales</taxon>
        <taxon>Methylococcaceae</taxon>
        <taxon>Methylovulum</taxon>
    </lineage>
</organism>
<keyword evidence="3" id="KW-1185">Reference proteome</keyword>
<reference evidence="2 3" key="1">
    <citation type="submission" date="2017-06" db="EMBL/GenBank/DDBJ databases">
        <title>Genome Sequencing of the methanotroph Methylovulum psychrotolerants str. HV10-M2 isolated from a high-altitude environment.</title>
        <authorList>
            <person name="Mateos-Rivera A."/>
        </authorList>
    </citation>
    <scope>NUCLEOTIDE SEQUENCE [LARGE SCALE GENOMIC DNA]</scope>
    <source>
        <strain evidence="2 3">HV10_M2</strain>
    </source>
</reference>
<gene>
    <name evidence="2" type="ORF">CEK71_22065</name>
</gene>
<accession>A0A1Z4C4R9</accession>
<name>A0A1Z4C4R9_9GAMM</name>
<dbReference type="EMBL" id="CP022129">
    <property type="protein sequence ID" value="ASF48523.1"/>
    <property type="molecule type" value="Genomic_DNA"/>
</dbReference>